<evidence type="ECO:0000313" key="1">
    <source>
        <dbReference type="EMBL" id="CAG8784204.1"/>
    </source>
</evidence>
<dbReference type="Proteomes" id="UP000789366">
    <property type="component" value="Unassembled WGS sequence"/>
</dbReference>
<organism evidence="1 2">
    <name type="scientific">Cetraspora pellucida</name>
    <dbReference type="NCBI Taxonomy" id="1433469"/>
    <lineage>
        <taxon>Eukaryota</taxon>
        <taxon>Fungi</taxon>
        <taxon>Fungi incertae sedis</taxon>
        <taxon>Mucoromycota</taxon>
        <taxon>Glomeromycotina</taxon>
        <taxon>Glomeromycetes</taxon>
        <taxon>Diversisporales</taxon>
        <taxon>Gigasporaceae</taxon>
        <taxon>Cetraspora</taxon>
    </lineage>
</organism>
<dbReference type="EMBL" id="CAJVPW010063055">
    <property type="protein sequence ID" value="CAG8784204.1"/>
    <property type="molecule type" value="Genomic_DNA"/>
</dbReference>
<name>A0ACA9RAU5_9GLOM</name>
<comment type="caution">
    <text evidence="1">The sequence shown here is derived from an EMBL/GenBank/DDBJ whole genome shotgun (WGS) entry which is preliminary data.</text>
</comment>
<sequence>AQKTFSTALSNILNNVLVRCRLLGKINLPYVPDEETKDLD</sequence>
<accession>A0ACA9RAU5</accession>
<protein>
    <submittedName>
        <fullName evidence="1">12983_t:CDS:1</fullName>
    </submittedName>
</protein>
<evidence type="ECO:0000313" key="2">
    <source>
        <dbReference type="Proteomes" id="UP000789366"/>
    </source>
</evidence>
<feature type="non-terminal residue" evidence="1">
    <location>
        <position position="1"/>
    </location>
</feature>
<feature type="non-terminal residue" evidence="1">
    <location>
        <position position="40"/>
    </location>
</feature>
<gene>
    <name evidence="1" type="ORF">SPELUC_LOCUS16638</name>
</gene>
<keyword evidence="2" id="KW-1185">Reference proteome</keyword>
<proteinExistence type="predicted"/>
<reference evidence="1" key="1">
    <citation type="submission" date="2021-06" db="EMBL/GenBank/DDBJ databases">
        <authorList>
            <person name="Kallberg Y."/>
            <person name="Tangrot J."/>
            <person name="Rosling A."/>
        </authorList>
    </citation>
    <scope>NUCLEOTIDE SEQUENCE</scope>
    <source>
        <strain evidence="1">28 12/20/2015</strain>
    </source>
</reference>